<evidence type="ECO:0000313" key="2">
    <source>
        <dbReference type="EMBL" id="MDN7013863.1"/>
    </source>
</evidence>
<accession>A0ABT8M5I1</accession>
<comment type="caution">
    <text evidence="2">The sequence shown here is derived from an EMBL/GenBank/DDBJ whole genome shotgun (WGS) entry which is preliminary data.</text>
</comment>
<dbReference type="GO" id="GO:0008168">
    <property type="term" value="F:methyltransferase activity"/>
    <property type="evidence" value="ECO:0007669"/>
    <property type="project" value="UniProtKB-KW"/>
</dbReference>
<gene>
    <name evidence="2" type="ORF">FGW20_12670</name>
</gene>
<dbReference type="Pfam" id="PF08241">
    <property type="entry name" value="Methyltransf_11"/>
    <property type="match status" value="1"/>
</dbReference>
<keyword evidence="2" id="KW-0808">Transferase</keyword>
<keyword evidence="3" id="KW-1185">Reference proteome</keyword>
<dbReference type="EMBL" id="VCYI01000022">
    <property type="protein sequence ID" value="MDN7013863.1"/>
    <property type="molecule type" value="Genomic_DNA"/>
</dbReference>
<dbReference type="Gene3D" id="3.40.50.150">
    <property type="entry name" value="Vaccinia Virus protein VP39"/>
    <property type="match status" value="1"/>
</dbReference>
<dbReference type="InterPro" id="IPR029063">
    <property type="entry name" value="SAM-dependent_MTases_sf"/>
</dbReference>
<evidence type="ECO:0000313" key="3">
    <source>
        <dbReference type="Proteomes" id="UP001168423"/>
    </source>
</evidence>
<dbReference type="InterPro" id="IPR013216">
    <property type="entry name" value="Methyltransf_11"/>
</dbReference>
<organism evidence="2 3">
    <name type="scientific">Methanoculleus methanifontis</name>
    <dbReference type="NCBI Taxonomy" id="2584086"/>
    <lineage>
        <taxon>Archaea</taxon>
        <taxon>Methanobacteriati</taxon>
        <taxon>Methanobacteriota</taxon>
        <taxon>Stenosarchaea group</taxon>
        <taxon>Methanomicrobia</taxon>
        <taxon>Methanomicrobiales</taxon>
        <taxon>Methanomicrobiaceae</taxon>
        <taxon>Methanoculleus</taxon>
    </lineage>
</organism>
<proteinExistence type="predicted"/>
<sequence>MINFRARAKVLGWILLNNIIGKNGQKLVGTGGSNSARYCYSVWMRHLVSLNQIYGMQQIPAVVAEIGPGDSLGTGFAALLSGSDKYYSLDTVSYCNTQKNIKIFDEIVELFQNKEDIPNEEEFPKINPKLNSYSFPDHLFSDSYLHTMLSDDRIAQIRQNIASVNSSNGSVYYYAPWCDSSVVQEHSVDFLFSQAVLEHVDDLPLVYNSMKKWLKKDGTIVAIIDFKSHGTSVEWNGHWEYSDLVWKIIRGRAPYLINRSPLSHHLKCLNQTDFELIHMHRVERYGGIQREKLAERFKNLTESDLSTSGVYLIFKNRNVDEVNNAS</sequence>
<protein>
    <submittedName>
        <fullName evidence="2">Class I SAM-dependent methyltransferase</fullName>
    </submittedName>
</protein>
<dbReference type="RefSeq" id="WP_301678463.1">
    <property type="nucleotide sequence ID" value="NZ_VCYI01000022.1"/>
</dbReference>
<keyword evidence="2" id="KW-0489">Methyltransferase</keyword>
<dbReference type="SUPFAM" id="SSF53335">
    <property type="entry name" value="S-adenosyl-L-methionine-dependent methyltransferases"/>
    <property type="match status" value="1"/>
</dbReference>
<evidence type="ECO:0000259" key="1">
    <source>
        <dbReference type="Pfam" id="PF08241"/>
    </source>
</evidence>
<dbReference type="GO" id="GO:0032259">
    <property type="term" value="P:methylation"/>
    <property type="evidence" value="ECO:0007669"/>
    <property type="project" value="UniProtKB-KW"/>
</dbReference>
<feature type="domain" description="Methyltransferase type 11" evidence="1">
    <location>
        <begin position="182"/>
        <end position="221"/>
    </location>
</feature>
<name>A0ABT8M5I1_9EURY</name>
<reference evidence="2" key="1">
    <citation type="submission" date="2019-05" db="EMBL/GenBank/DDBJ databases">
        <title>Isolation and characterization of methanogens from the cold seep sediment at Four-Way Closure Ridge.</title>
        <authorList>
            <person name="You Y.-T."/>
            <person name="Chen S.-C."/>
            <person name="Zhang W.-L."/>
            <person name="Lai M.-C."/>
        </authorList>
    </citation>
    <scope>NUCLEOTIDE SEQUENCE</scope>
    <source>
        <strain evidence="2">FWC-SCC3</strain>
    </source>
</reference>
<dbReference type="Proteomes" id="UP001168423">
    <property type="component" value="Unassembled WGS sequence"/>
</dbReference>